<proteinExistence type="predicted"/>
<dbReference type="OrthoDB" id="7767518at2"/>
<reference evidence="1 2" key="1">
    <citation type="submission" date="2018-06" db="EMBL/GenBank/DDBJ databases">
        <title>Genomic Encyclopedia of Archaeal and Bacterial Type Strains, Phase II (KMG-II): from individual species to whole genera.</title>
        <authorList>
            <person name="Goeker M."/>
        </authorList>
    </citation>
    <scope>NUCLEOTIDE SEQUENCE [LARGE SCALE GENOMIC DNA]</scope>
    <source>
        <strain evidence="1 2">DSM 22009</strain>
    </source>
</reference>
<organism evidence="1 2">
    <name type="scientific">Palleronia aestuarii</name>
    <dbReference type="NCBI Taxonomy" id="568105"/>
    <lineage>
        <taxon>Bacteria</taxon>
        <taxon>Pseudomonadati</taxon>
        <taxon>Pseudomonadota</taxon>
        <taxon>Alphaproteobacteria</taxon>
        <taxon>Rhodobacterales</taxon>
        <taxon>Roseobacteraceae</taxon>
        <taxon>Palleronia</taxon>
    </lineage>
</organism>
<comment type="caution">
    <text evidence="1">The sequence shown here is derived from an EMBL/GenBank/DDBJ whole genome shotgun (WGS) entry which is preliminary data.</text>
</comment>
<name>A0A2W7N7D8_9RHOB</name>
<accession>A0A2W7N7D8</accession>
<evidence type="ECO:0000313" key="2">
    <source>
        <dbReference type="Proteomes" id="UP000248916"/>
    </source>
</evidence>
<dbReference type="RefSeq" id="WP_111538067.1">
    <property type="nucleotide sequence ID" value="NZ_QKZL01000015.1"/>
</dbReference>
<evidence type="ECO:0000313" key="1">
    <source>
        <dbReference type="EMBL" id="PZX14167.1"/>
    </source>
</evidence>
<dbReference type="AlphaFoldDB" id="A0A2W7N7D8"/>
<dbReference type="EMBL" id="QKZL01000015">
    <property type="protein sequence ID" value="PZX14167.1"/>
    <property type="molecule type" value="Genomic_DNA"/>
</dbReference>
<gene>
    <name evidence="1" type="ORF">LX81_02966</name>
</gene>
<dbReference type="Proteomes" id="UP000248916">
    <property type="component" value="Unassembled WGS sequence"/>
</dbReference>
<keyword evidence="2" id="KW-1185">Reference proteome</keyword>
<protein>
    <submittedName>
        <fullName evidence="1">Uncharacterized protein</fullName>
    </submittedName>
</protein>
<sequence>MIHSIHLLSVFPKRFVCHADTGRAAQITARLLAERHPGMTFGYDEGPDCRHDDCHPSIRDSALSFEVQHLVAAEMILEAAANPMGLPKWCAFQYRNGGVEAHPDHDLRAVEMCRRDFDVVGERAIFARQPTPAEVLDRFRDAAGTTA</sequence>